<keyword evidence="5" id="KW-0175">Coiled coil</keyword>
<dbReference type="InterPro" id="IPR043128">
    <property type="entry name" value="Rev_trsase/Diguanyl_cyclase"/>
</dbReference>
<feature type="chain" id="PRO_5012341402" description="diguanylate cyclase" evidence="6">
    <location>
        <begin position="19"/>
        <end position="713"/>
    </location>
</feature>
<dbReference type="Proteomes" id="UP000184520">
    <property type="component" value="Unassembled WGS sequence"/>
</dbReference>
<accession>A0A1M5LMV8</accession>
<evidence type="ECO:0000256" key="1">
    <source>
        <dbReference type="ARBA" id="ARBA00001946"/>
    </source>
</evidence>
<dbReference type="InterPro" id="IPR050469">
    <property type="entry name" value="Diguanylate_Cyclase"/>
</dbReference>
<evidence type="ECO:0000259" key="7">
    <source>
        <dbReference type="PROSITE" id="PS50887"/>
    </source>
</evidence>
<evidence type="ECO:0000313" key="8">
    <source>
        <dbReference type="EMBL" id="SHG66434.1"/>
    </source>
</evidence>
<dbReference type="NCBIfam" id="TIGR00254">
    <property type="entry name" value="GGDEF"/>
    <property type="match status" value="1"/>
</dbReference>
<comment type="catalytic activity">
    <reaction evidence="3">
        <text>2 GTP = 3',3'-c-di-GMP + 2 diphosphate</text>
        <dbReference type="Rhea" id="RHEA:24898"/>
        <dbReference type="ChEBI" id="CHEBI:33019"/>
        <dbReference type="ChEBI" id="CHEBI:37565"/>
        <dbReference type="ChEBI" id="CHEBI:58805"/>
        <dbReference type="EC" id="2.7.7.65"/>
    </reaction>
</comment>
<dbReference type="SMART" id="SM00028">
    <property type="entry name" value="TPR"/>
    <property type="match status" value="5"/>
</dbReference>
<reference evidence="9" key="1">
    <citation type="submission" date="2016-11" db="EMBL/GenBank/DDBJ databases">
        <authorList>
            <person name="Varghese N."/>
            <person name="Submissions S."/>
        </authorList>
    </citation>
    <scope>NUCLEOTIDE SEQUENCE [LARGE SCALE GENOMIC DNA]</scope>
    <source>
        <strain evidence="9">CGMCC 1.8995</strain>
    </source>
</reference>
<evidence type="ECO:0000313" key="9">
    <source>
        <dbReference type="Proteomes" id="UP000184520"/>
    </source>
</evidence>
<feature type="signal peptide" evidence="6">
    <location>
        <begin position="1"/>
        <end position="18"/>
    </location>
</feature>
<evidence type="ECO:0000256" key="4">
    <source>
        <dbReference type="PROSITE-ProRule" id="PRU00339"/>
    </source>
</evidence>
<keyword evidence="6" id="KW-0732">Signal</keyword>
<dbReference type="GO" id="GO:0052621">
    <property type="term" value="F:diguanylate cyclase activity"/>
    <property type="evidence" value="ECO:0007669"/>
    <property type="project" value="UniProtKB-EC"/>
</dbReference>
<feature type="domain" description="GGDEF" evidence="7">
    <location>
        <begin position="532"/>
        <end position="671"/>
    </location>
</feature>
<dbReference type="CDD" id="cd01949">
    <property type="entry name" value="GGDEF"/>
    <property type="match status" value="1"/>
</dbReference>
<dbReference type="PROSITE" id="PS50005">
    <property type="entry name" value="TPR"/>
    <property type="match status" value="1"/>
</dbReference>
<dbReference type="OrthoDB" id="9813903at2"/>
<proteinExistence type="predicted"/>
<comment type="cofactor">
    <cofactor evidence="1">
        <name>Mg(2+)</name>
        <dbReference type="ChEBI" id="CHEBI:18420"/>
    </cofactor>
</comment>
<dbReference type="InterPro" id="IPR019734">
    <property type="entry name" value="TPR_rpt"/>
</dbReference>
<evidence type="ECO:0000256" key="5">
    <source>
        <dbReference type="SAM" id="Coils"/>
    </source>
</evidence>
<dbReference type="STRING" id="634436.SAMN05216361_2726"/>
<dbReference type="SUPFAM" id="SSF55073">
    <property type="entry name" value="Nucleotide cyclase"/>
    <property type="match status" value="1"/>
</dbReference>
<organism evidence="8 9">
    <name type="scientific">Marisediminitalea aggregata</name>
    <dbReference type="NCBI Taxonomy" id="634436"/>
    <lineage>
        <taxon>Bacteria</taxon>
        <taxon>Pseudomonadati</taxon>
        <taxon>Pseudomonadota</taxon>
        <taxon>Gammaproteobacteria</taxon>
        <taxon>Alteromonadales</taxon>
        <taxon>Alteromonadaceae</taxon>
        <taxon>Marisediminitalea</taxon>
    </lineage>
</organism>
<dbReference type="RefSeq" id="WP_073323347.1">
    <property type="nucleotide sequence ID" value="NZ_FQWD01000004.1"/>
</dbReference>
<dbReference type="InterPro" id="IPR000160">
    <property type="entry name" value="GGDEF_dom"/>
</dbReference>
<dbReference type="PROSITE" id="PS50887">
    <property type="entry name" value="GGDEF"/>
    <property type="match status" value="1"/>
</dbReference>
<dbReference type="InterPro" id="IPR011990">
    <property type="entry name" value="TPR-like_helical_dom_sf"/>
</dbReference>
<feature type="repeat" description="TPR" evidence="4">
    <location>
        <begin position="233"/>
        <end position="266"/>
    </location>
</feature>
<dbReference type="PANTHER" id="PTHR45138">
    <property type="entry name" value="REGULATORY COMPONENTS OF SENSORY TRANSDUCTION SYSTEM"/>
    <property type="match status" value="1"/>
</dbReference>
<gene>
    <name evidence="8" type="ORF">SAMN05216361_2726</name>
</gene>
<dbReference type="InterPro" id="IPR029787">
    <property type="entry name" value="Nucleotide_cyclase"/>
</dbReference>
<dbReference type="AlphaFoldDB" id="A0A1M5LMV8"/>
<dbReference type="Pfam" id="PF00990">
    <property type="entry name" value="GGDEF"/>
    <property type="match status" value="1"/>
</dbReference>
<feature type="coiled-coil region" evidence="5">
    <location>
        <begin position="462"/>
        <end position="489"/>
    </location>
</feature>
<keyword evidence="9" id="KW-1185">Reference proteome</keyword>
<evidence type="ECO:0000256" key="2">
    <source>
        <dbReference type="ARBA" id="ARBA00012528"/>
    </source>
</evidence>
<dbReference type="SMART" id="SM00267">
    <property type="entry name" value="GGDEF"/>
    <property type="match status" value="1"/>
</dbReference>
<protein>
    <recommendedName>
        <fullName evidence="2">diguanylate cyclase</fullName>
        <ecNumber evidence="2">2.7.7.65</ecNumber>
    </recommendedName>
</protein>
<name>A0A1M5LMV8_9ALTE</name>
<dbReference type="EC" id="2.7.7.65" evidence="2"/>
<dbReference type="FunFam" id="3.30.70.270:FF:000001">
    <property type="entry name" value="Diguanylate cyclase domain protein"/>
    <property type="match status" value="1"/>
</dbReference>
<dbReference type="EMBL" id="FQWD01000004">
    <property type="protein sequence ID" value="SHG66434.1"/>
    <property type="molecule type" value="Genomic_DNA"/>
</dbReference>
<evidence type="ECO:0000256" key="3">
    <source>
        <dbReference type="ARBA" id="ARBA00034247"/>
    </source>
</evidence>
<dbReference type="PANTHER" id="PTHR45138:SF9">
    <property type="entry name" value="DIGUANYLATE CYCLASE DGCM-RELATED"/>
    <property type="match status" value="1"/>
</dbReference>
<evidence type="ECO:0000256" key="6">
    <source>
        <dbReference type="SAM" id="SignalP"/>
    </source>
</evidence>
<sequence>MITRGSIFLLMLCVSAQAGGHPLRHISLDSTQHGDRSSNVQMLIAQGNIQQAEQQIVDSLALARADKDDESVALGVHALGHLSLLKNLYPLALTQFQNSLDYFKSANNPLAIADLYTDIGRTYRVMGLYQSALGYFNLAKEIYHQQNRNDGIALQQLEIGISLRQLGQFESALSQLERALPLLRESNDNAASALALMNIARVYSDVGKNDEALLYLKDAEQLIRTLSMSLLNAELGYHLGKVYAKEGDFEPALRYLNSSIDGFSNLGALCDQSKATTSVGDILIARKQYAEGRQLLLDELDHATANNCTTLLTDIHLALANAYLPDNQEKSNEHIELGLQQAIDREELFTQSQFEAVRVDMYVQQQDFQSAFSALRRQRQLESDSLDQRRSLALLYLQSQIDVERQAQALTLLSKNQAIELARAEQQQLRTKMLYGSLLASLLFVFLFWSRVNQKQRSSLLKREVKRRTQELEIKNAELESAYQALERASLLDPLTGLYNRQYLNNQLPQEIHRAQQNYLVNKPVGADAANADLVCFLLDIDNFKHINDTYGHLAGDRILVQLSRLLRSVFRPSDMLIRWGGEEFLAVCRNTSRLEAVSLATRLHQSLHQELFSLSDNTRLNITCSIGFCVLPLYPEEPERLEWSDYFAIVDDCLYAAKSSGKDCWIGLLGEKSQSQHQSHSPSPIEVKYDLPPTRIQTSLNHLSAVNWNCSE</sequence>
<dbReference type="Gene3D" id="1.25.40.10">
    <property type="entry name" value="Tetratricopeptide repeat domain"/>
    <property type="match status" value="2"/>
</dbReference>
<dbReference type="Pfam" id="PF13424">
    <property type="entry name" value="TPR_12"/>
    <property type="match status" value="1"/>
</dbReference>
<dbReference type="SUPFAM" id="SSF48452">
    <property type="entry name" value="TPR-like"/>
    <property type="match status" value="2"/>
</dbReference>
<dbReference type="Gene3D" id="3.30.70.270">
    <property type="match status" value="1"/>
</dbReference>
<keyword evidence="4" id="KW-0802">TPR repeat</keyword>